<comment type="caution">
    <text evidence="1">The sequence shown here is derived from an EMBL/GenBank/DDBJ whole genome shotgun (WGS) entry which is preliminary data.</text>
</comment>
<dbReference type="Pfam" id="PF13489">
    <property type="entry name" value="Methyltransf_23"/>
    <property type="match status" value="1"/>
</dbReference>
<dbReference type="Gene3D" id="3.40.50.150">
    <property type="entry name" value="Vaccinia Virus protein VP39"/>
    <property type="match status" value="1"/>
</dbReference>
<dbReference type="Proteomes" id="UP000230025">
    <property type="component" value="Unassembled WGS sequence"/>
</dbReference>
<dbReference type="InterPro" id="IPR029063">
    <property type="entry name" value="SAM-dependent_MTases_sf"/>
</dbReference>
<reference evidence="2" key="1">
    <citation type="submission" date="2017-09" db="EMBL/GenBank/DDBJ databases">
        <title>Depth-based differentiation of microbial function through sediment-hosted aquifers and enrichment of novel symbionts in the deep terrestrial subsurface.</title>
        <authorList>
            <person name="Probst A.J."/>
            <person name="Ladd B."/>
            <person name="Jarett J.K."/>
            <person name="Geller-Mcgrath D.E."/>
            <person name="Sieber C.M.K."/>
            <person name="Emerson J.B."/>
            <person name="Anantharaman K."/>
            <person name="Thomas B.C."/>
            <person name="Malmstrom R."/>
            <person name="Stieglmeier M."/>
            <person name="Klingl A."/>
            <person name="Woyke T."/>
            <person name="Ryan C.M."/>
            <person name="Banfield J.F."/>
        </authorList>
    </citation>
    <scope>NUCLEOTIDE SEQUENCE [LARGE SCALE GENOMIC DNA]</scope>
</reference>
<protein>
    <recommendedName>
        <fullName evidence="3">Methyltransferase type 11 domain-containing protein</fullName>
    </recommendedName>
</protein>
<feature type="non-terminal residue" evidence="1">
    <location>
        <position position="130"/>
    </location>
</feature>
<dbReference type="AlphaFoldDB" id="A0A2M7GWF7"/>
<dbReference type="SUPFAM" id="SSF53335">
    <property type="entry name" value="S-adenosyl-L-methionine-dependent methyltransferases"/>
    <property type="match status" value="1"/>
</dbReference>
<evidence type="ECO:0008006" key="3">
    <source>
        <dbReference type="Google" id="ProtNLM"/>
    </source>
</evidence>
<name>A0A2M7GWF7_9BACT</name>
<accession>A0A2M7GWF7</accession>
<evidence type="ECO:0000313" key="2">
    <source>
        <dbReference type="Proteomes" id="UP000230025"/>
    </source>
</evidence>
<proteinExistence type="predicted"/>
<evidence type="ECO:0000313" key="1">
    <source>
        <dbReference type="EMBL" id="PIW31776.1"/>
    </source>
</evidence>
<organism evidence="1 2">
    <name type="scientific">bacterium (Candidatus Ratteibacteria) CG15_BIG_FIL_POST_REV_8_21_14_020_41_12</name>
    <dbReference type="NCBI Taxonomy" id="2014291"/>
    <lineage>
        <taxon>Bacteria</taxon>
        <taxon>Candidatus Ratteibacteria</taxon>
    </lineage>
</organism>
<gene>
    <name evidence="1" type="ORF">COW28_06835</name>
</gene>
<dbReference type="EMBL" id="PFFY01000321">
    <property type="protein sequence ID" value="PIW31776.1"/>
    <property type="molecule type" value="Genomic_DNA"/>
</dbReference>
<sequence length="130" mass="14656">MWLCPLLVISLETIMAETSAHRIEMQNLLSRHIPNTDGLSVLDIGSGGDPYSDTCDTFDLPMPYNGSDPSNLTYKGDASEITKIVEKKYDIVYSSHLLEDFRNTPGVLREWRELLNPGGIILLLLPHQRR</sequence>
<dbReference type="CDD" id="cd02440">
    <property type="entry name" value="AdoMet_MTases"/>
    <property type="match status" value="1"/>
</dbReference>